<gene>
    <name evidence="1" type="ORF">NCTC12929_01674</name>
</gene>
<dbReference type="Proteomes" id="UP000270205">
    <property type="component" value="Unassembled WGS sequence"/>
</dbReference>
<comment type="caution">
    <text evidence="1">The sequence shown here is derived from an EMBL/GenBank/DDBJ whole genome shotgun (WGS) entry which is preliminary data.</text>
</comment>
<reference evidence="1 2" key="1">
    <citation type="submission" date="2018-11" db="EMBL/GenBank/DDBJ databases">
        <authorList>
            <consortium name="Pathogen Informatics"/>
        </authorList>
    </citation>
    <scope>NUCLEOTIDE SEQUENCE [LARGE SCALE GENOMIC DNA]</scope>
    <source>
        <strain evidence="1 2">NCTC12929</strain>
    </source>
</reference>
<dbReference type="EMBL" id="UYIV01000001">
    <property type="protein sequence ID" value="VDH04919.1"/>
    <property type="molecule type" value="Genomic_DNA"/>
</dbReference>
<dbReference type="AlphaFoldDB" id="A0A7Z9CHF1"/>
<protein>
    <submittedName>
        <fullName evidence="1">Uncharacterized protein</fullName>
    </submittedName>
</protein>
<dbReference type="PROSITE" id="PS51257">
    <property type="entry name" value="PROKAR_LIPOPROTEIN"/>
    <property type="match status" value="1"/>
</dbReference>
<proteinExistence type="predicted"/>
<organism evidence="1 2">
    <name type="scientific">Bergeyella zoohelcum</name>
    <dbReference type="NCBI Taxonomy" id="1015"/>
    <lineage>
        <taxon>Bacteria</taxon>
        <taxon>Pseudomonadati</taxon>
        <taxon>Bacteroidota</taxon>
        <taxon>Flavobacteriia</taxon>
        <taxon>Flavobacteriales</taxon>
        <taxon>Weeksellaceae</taxon>
        <taxon>Bergeyella</taxon>
    </lineage>
</organism>
<sequence>MAKYIHAFLVFLSFYSCSVEHVSKSPMNSAFTQVSAAPVLTTVKAIPEELEINAELARLTNTAASITYVKNQGINKEIDLLKLNVQNFVYAYQAYNVQGQKRYMKQIQNSYKRIYISKTKMNEDEFLKLNHCLVKIKGSLAELSTTPIEISN</sequence>
<dbReference type="RefSeq" id="WP_002664270.1">
    <property type="nucleotide sequence ID" value="NZ_JAXFPJ010000107.1"/>
</dbReference>
<accession>A0A7Z9CHF1</accession>
<evidence type="ECO:0000313" key="2">
    <source>
        <dbReference type="Proteomes" id="UP000270205"/>
    </source>
</evidence>
<evidence type="ECO:0000313" key="1">
    <source>
        <dbReference type="EMBL" id="VDH04919.1"/>
    </source>
</evidence>
<name>A0A7Z9CHF1_9FLAO</name>